<feature type="transmembrane region" description="Helical" evidence="1">
    <location>
        <begin position="6"/>
        <end position="24"/>
    </location>
</feature>
<dbReference type="Proteomes" id="UP000037193">
    <property type="component" value="Unassembled WGS sequence"/>
</dbReference>
<accession>A0A0L7AVY5</accession>
<evidence type="ECO:0000256" key="1">
    <source>
        <dbReference type="SAM" id="Phobius"/>
    </source>
</evidence>
<keyword evidence="1" id="KW-0472">Membrane</keyword>
<feature type="transmembrane region" description="Helical" evidence="1">
    <location>
        <begin position="36"/>
        <end position="56"/>
    </location>
</feature>
<gene>
    <name evidence="2" type="ORF">BBM1128_10045</name>
</gene>
<protein>
    <submittedName>
        <fullName evidence="2">Membrane protein</fullName>
    </submittedName>
</protein>
<evidence type="ECO:0000313" key="2">
    <source>
        <dbReference type="EMBL" id="KOA39168.1"/>
    </source>
</evidence>
<proteinExistence type="predicted"/>
<organism evidence="2 3">
    <name type="scientific">Bifidobacterium breve MCC 1128</name>
    <dbReference type="NCBI Taxonomy" id="1365965"/>
    <lineage>
        <taxon>Bacteria</taxon>
        <taxon>Bacillati</taxon>
        <taxon>Actinomycetota</taxon>
        <taxon>Actinomycetes</taxon>
        <taxon>Bifidobacteriales</taxon>
        <taxon>Bifidobacteriaceae</taxon>
        <taxon>Bifidobacterium</taxon>
    </lineage>
</organism>
<evidence type="ECO:0000313" key="3">
    <source>
        <dbReference type="Proteomes" id="UP000037193"/>
    </source>
</evidence>
<dbReference type="PATRIC" id="fig|1365965.3.peg.2023"/>
<dbReference type="RefSeq" id="WP_025220951.1">
    <property type="nucleotide sequence ID" value="NZ_AVQD01000016.1"/>
</dbReference>
<dbReference type="AlphaFoldDB" id="A0A0L7AVY5"/>
<name>A0A0L7AVY5_BIFBR</name>
<sequence>MNATVMAMLLIAVHVMICVLLCVLSRVGVLRVEGRLLPFMLLVPLWGPLCVLLLHASTLIRAGEHTAPGLEQMRVDDEERRSVLVEERADFANTVPLEEALIVNDSSRRRSLVMSILNDNPSRYIDVLSQARLNEDVEVAHYAATALAQISAKEDLALQRCRNDYLQHRNSETMLERYCDALERYVNSGIAQGYALQLQKQRYAEVLQERLRQHGDYHVACRLAQMQIDLGLFDDAAHTVDGAMERWPDQGDVWLMRLRLDAARNDGDALRQTVQQIESKHIYLGGQGRRVLRFWTGTKETERA</sequence>
<keyword evidence="1" id="KW-0812">Transmembrane</keyword>
<keyword evidence="1" id="KW-1133">Transmembrane helix</keyword>
<reference evidence="2 3" key="1">
    <citation type="journal article" date="2015" name="Int J Genomics">
        <title>Comparative Genomics Revealed Genetic Diversity and Species/Strain-Level Differences in Carbohydrate Metabolism of Three Probiotic Bifidobacterial Species.</title>
        <authorList>
            <person name="Odamaki T."/>
            <person name="Horigome A."/>
            <person name="Sugahara H."/>
            <person name="Hashikura N."/>
            <person name="Minami J."/>
            <person name="Xiao J.Z."/>
            <person name="Abe F."/>
        </authorList>
    </citation>
    <scope>NUCLEOTIDE SEQUENCE [LARGE SCALE GENOMIC DNA]</scope>
    <source>
        <strain evidence="2 3">MCC 1128</strain>
    </source>
</reference>
<dbReference type="EMBL" id="AVQD01000016">
    <property type="protein sequence ID" value="KOA39168.1"/>
    <property type="molecule type" value="Genomic_DNA"/>
</dbReference>
<comment type="caution">
    <text evidence="2">The sequence shown here is derived from an EMBL/GenBank/DDBJ whole genome shotgun (WGS) entry which is preliminary data.</text>
</comment>